<dbReference type="InterPro" id="IPR053521">
    <property type="entry name" value="McjB-like"/>
</dbReference>
<gene>
    <name evidence="2" type="ORF">SAMN06295937_101673</name>
</gene>
<dbReference type="OrthoDB" id="119963at2"/>
<feature type="domain" description="Microcin J25-processing protein McjB C-terminal" evidence="1">
    <location>
        <begin position="100"/>
        <end position="213"/>
    </location>
</feature>
<protein>
    <submittedName>
        <fullName evidence="2">Transglutaminase-like superfamily protein</fullName>
    </submittedName>
</protein>
<dbReference type="Proteomes" id="UP000190044">
    <property type="component" value="Unassembled WGS sequence"/>
</dbReference>
<reference evidence="3" key="1">
    <citation type="submission" date="2017-02" db="EMBL/GenBank/DDBJ databases">
        <authorList>
            <person name="Varghese N."/>
            <person name="Submissions S."/>
        </authorList>
    </citation>
    <scope>NUCLEOTIDE SEQUENCE [LARGE SCALE GENOMIC DNA]</scope>
    <source>
        <strain evidence="3">R11H</strain>
    </source>
</reference>
<dbReference type="RefSeq" id="WP_079639256.1">
    <property type="nucleotide sequence ID" value="NZ_FUYP01000016.1"/>
</dbReference>
<evidence type="ECO:0000313" key="3">
    <source>
        <dbReference type="Proteomes" id="UP000190044"/>
    </source>
</evidence>
<evidence type="ECO:0000259" key="1">
    <source>
        <dbReference type="Pfam" id="PF13471"/>
    </source>
</evidence>
<dbReference type="Pfam" id="PF13471">
    <property type="entry name" value="Transglut_core3"/>
    <property type="match status" value="1"/>
</dbReference>
<organism evidence="2 3">
    <name type="scientific">Sphingopyxis flava</name>
    <dbReference type="NCBI Taxonomy" id="1507287"/>
    <lineage>
        <taxon>Bacteria</taxon>
        <taxon>Pseudomonadati</taxon>
        <taxon>Pseudomonadota</taxon>
        <taxon>Alphaproteobacteria</taxon>
        <taxon>Sphingomonadales</taxon>
        <taxon>Sphingomonadaceae</taxon>
        <taxon>Sphingopyxis</taxon>
    </lineage>
</organism>
<name>A0A1T5DV24_9SPHN</name>
<keyword evidence="3" id="KW-1185">Reference proteome</keyword>
<dbReference type="AlphaFoldDB" id="A0A1T5DV24"/>
<sequence length="216" mass="23470">MAWQMAPGTGYCEIGGELVFLDLARDKYFSLKGEDRVAFERLRAGVPNDSEAISRLIRTGLLAEGSGEAALNPASVEIPIHDLAASDASFSLRMALASATALQWARRSLQPHRLAETIKTLRISKRRIGVPATEAAAADIASRFAASRWLMPVPPRCLVDALALDRILLSRGLAVSLVFGVLLHPFRAHCWLQTNERVLTGSAAEARSFKPILVVE</sequence>
<accession>A0A1T5DV24</accession>
<dbReference type="NCBIfam" id="NF033537">
    <property type="entry name" value="lasso_biosyn_B2"/>
    <property type="match status" value="1"/>
</dbReference>
<proteinExistence type="predicted"/>
<dbReference type="EMBL" id="FUYP01000016">
    <property type="protein sequence ID" value="SKB75390.1"/>
    <property type="molecule type" value="Genomic_DNA"/>
</dbReference>
<evidence type="ECO:0000313" key="2">
    <source>
        <dbReference type="EMBL" id="SKB75390.1"/>
    </source>
</evidence>
<dbReference type="InterPro" id="IPR032708">
    <property type="entry name" value="McjB_C"/>
</dbReference>